<evidence type="ECO:0000313" key="2">
    <source>
        <dbReference type="Proteomes" id="UP001632038"/>
    </source>
</evidence>
<dbReference type="EMBL" id="JAVIJP010000005">
    <property type="protein sequence ID" value="KAL3653411.1"/>
    <property type="molecule type" value="Genomic_DNA"/>
</dbReference>
<keyword evidence="2" id="KW-1185">Reference proteome</keyword>
<accession>A0ABD3EJJ9</accession>
<organism evidence="1 2">
    <name type="scientific">Castilleja foliolosa</name>
    <dbReference type="NCBI Taxonomy" id="1961234"/>
    <lineage>
        <taxon>Eukaryota</taxon>
        <taxon>Viridiplantae</taxon>
        <taxon>Streptophyta</taxon>
        <taxon>Embryophyta</taxon>
        <taxon>Tracheophyta</taxon>
        <taxon>Spermatophyta</taxon>
        <taxon>Magnoliopsida</taxon>
        <taxon>eudicotyledons</taxon>
        <taxon>Gunneridae</taxon>
        <taxon>Pentapetalae</taxon>
        <taxon>asterids</taxon>
        <taxon>lamiids</taxon>
        <taxon>Lamiales</taxon>
        <taxon>Orobanchaceae</taxon>
        <taxon>Pedicularideae</taxon>
        <taxon>Castillejinae</taxon>
        <taxon>Castilleja</taxon>
    </lineage>
</organism>
<comment type="caution">
    <text evidence="1">The sequence shown here is derived from an EMBL/GenBank/DDBJ whole genome shotgun (WGS) entry which is preliminary data.</text>
</comment>
<gene>
    <name evidence="1" type="ORF">CASFOL_003092</name>
</gene>
<name>A0ABD3EJJ9_9LAMI</name>
<dbReference type="Proteomes" id="UP001632038">
    <property type="component" value="Unassembled WGS sequence"/>
</dbReference>
<sequence length="52" mass="6053">MIANLKEMEEMTELMDVTFLLKEIIDLLKGKLLSDTPPADVVLKKRHMEYFA</sequence>
<protein>
    <submittedName>
        <fullName evidence="1">Uncharacterized protein</fullName>
    </submittedName>
</protein>
<dbReference type="AlphaFoldDB" id="A0ABD3EJJ9"/>
<reference evidence="2" key="1">
    <citation type="journal article" date="2024" name="IScience">
        <title>Strigolactones Initiate the Formation of Haustorium-like Structures in Castilleja.</title>
        <authorList>
            <person name="Buerger M."/>
            <person name="Peterson D."/>
            <person name="Chory J."/>
        </authorList>
    </citation>
    <scope>NUCLEOTIDE SEQUENCE [LARGE SCALE GENOMIC DNA]</scope>
</reference>
<proteinExistence type="predicted"/>
<evidence type="ECO:0000313" key="1">
    <source>
        <dbReference type="EMBL" id="KAL3653411.1"/>
    </source>
</evidence>